<keyword evidence="1" id="KW-0732">Signal</keyword>
<evidence type="ECO:0000313" key="3">
    <source>
        <dbReference type="Proteomes" id="UP000727407"/>
    </source>
</evidence>
<organism evidence="2 3">
    <name type="scientific">Clarias magur</name>
    <name type="common">Asian catfish</name>
    <name type="synonym">Macropteronotus magur</name>
    <dbReference type="NCBI Taxonomy" id="1594786"/>
    <lineage>
        <taxon>Eukaryota</taxon>
        <taxon>Metazoa</taxon>
        <taxon>Chordata</taxon>
        <taxon>Craniata</taxon>
        <taxon>Vertebrata</taxon>
        <taxon>Euteleostomi</taxon>
        <taxon>Actinopterygii</taxon>
        <taxon>Neopterygii</taxon>
        <taxon>Teleostei</taxon>
        <taxon>Ostariophysi</taxon>
        <taxon>Siluriformes</taxon>
        <taxon>Clariidae</taxon>
        <taxon>Clarias</taxon>
    </lineage>
</organism>
<protein>
    <submittedName>
        <fullName evidence="2">DNA mismatch repair protein MutS</fullName>
    </submittedName>
</protein>
<name>A0A8J4XDM4_CLAMG</name>
<sequence>MEWCWPCCVKSLNCAFFLLLMGSLASGQNTRRTCNSAQIGSSSLKPDPASRFDLFQSPALPERPNMDRSVWDVCRNSPASKLERFHRR</sequence>
<feature type="chain" id="PRO_5035216259" evidence="1">
    <location>
        <begin position="28"/>
        <end position="88"/>
    </location>
</feature>
<accession>A0A8J4XDM4</accession>
<feature type="non-terminal residue" evidence="2">
    <location>
        <position position="1"/>
    </location>
</feature>
<comment type="caution">
    <text evidence="2">The sequence shown here is derived from an EMBL/GenBank/DDBJ whole genome shotgun (WGS) entry which is preliminary data.</text>
</comment>
<dbReference type="AlphaFoldDB" id="A0A8J4XDM4"/>
<dbReference type="EMBL" id="QNUK01000055">
    <property type="protein sequence ID" value="KAF5904578.1"/>
    <property type="molecule type" value="Genomic_DNA"/>
</dbReference>
<dbReference type="Proteomes" id="UP000727407">
    <property type="component" value="Unassembled WGS sequence"/>
</dbReference>
<feature type="signal peptide" evidence="1">
    <location>
        <begin position="1"/>
        <end position="27"/>
    </location>
</feature>
<reference evidence="2" key="1">
    <citation type="submission" date="2020-07" db="EMBL/GenBank/DDBJ databases">
        <title>Clarias magur genome sequencing, assembly and annotation.</title>
        <authorList>
            <person name="Kushwaha B."/>
            <person name="Kumar R."/>
            <person name="Das P."/>
            <person name="Joshi C.G."/>
            <person name="Kumar D."/>
            <person name="Nagpure N.S."/>
            <person name="Pandey M."/>
            <person name="Agarwal S."/>
            <person name="Srivastava S."/>
            <person name="Singh M."/>
            <person name="Sahoo L."/>
            <person name="Jayasankar P."/>
            <person name="Meher P.K."/>
            <person name="Koringa P.G."/>
            <person name="Iquebal M.A."/>
            <person name="Das S.P."/>
            <person name="Bit A."/>
            <person name="Patnaik S."/>
            <person name="Patel N."/>
            <person name="Shah T.M."/>
            <person name="Hinsu A."/>
            <person name="Jena J.K."/>
        </authorList>
    </citation>
    <scope>NUCLEOTIDE SEQUENCE</scope>
    <source>
        <strain evidence="2">CIFAMagur01</strain>
        <tissue evidence="2">Testis</tissue>
    </source>
</reference>
<proteinExistence type="predicted"/>
<evidence type="ECO:0000256" key="1">
    <source>
        <dbReference type="SAM" id="SignalP"/>
    </source>
</evidence>
<keyword evidence="3" id="KW-1185">Reference proteome</keyword>
<evidence type="ECO:0000313" key="2">
    <source>
        <dbReference type="EMBL" id="KAF5904578.1"/>
    </source>
</evidence>
<gene>
    <name evidence="2" type="ORF">DAT39_005754</name>
</gene>